<keyword evidence="1" id="KW-0472">Membrane</keyword>
<feature type="domain" description="Guanylate cyclase" evidence="2">
    <location>
        <begin position="451"/>
        <end position="587"/>
    </location>
</feature>
<dbReference type="PANTHER" id="PTHR43081">
    <property type="entry name" value="ADENYLATE CYCLASE, TERMINAL-DIFFERENTIATION SPECIFIC-RELATED"/>
    <property type="match status" value="1"/>
</dbReference>
<reference evidence="3" key="1">
    <citation type="submission" date="2023-03" db="EMBL/GenBank/DDBJ databases">
        <title>Chitinimonas shenzhenensis gen. nov., sp. nov., a novel member of family Burkholderiaceae isolated from activated sludge collected in Shen Zhen, China.</title>
        <authorList>
            <person name="Wang X."/>
        </authorList>
    </citation>
    <scope>NUCLEOTIDE SEQUENCE</scope>
    <source>
        <strain evidence="3">DQS-5</strain>
    </source>
</reference>
<protein>
    <submittedName>
        <fullName evidence="3">Adenylate/guanylate cyclase domain-containing protein</fullName>
        <ecNumber evidence="3">4.6.1.-</ecNumber>
    </submittedName>
</protein>
<dbReference type="PROSITE" id="PS50125">
    <property type="entry name" value="GUANYLATE_CYCLASE_2"/>
    <property type="match status" value="1"/>
</dbReference>
<dbReference type="SMART" id="SM00044">
    <property type="entry name" value="CYCc"/>
    <property type="match status" value="1"/>
</dbReference>
<proteinExistence type="predicted"/>
<dbReference type="SMART" id="SM01080">
    <property type="entry name" value="CHASE2"/>
    <property type="match status" value="1"/>
</dbReference>
<gene>
    <name evidence="3" type="ORF">PZA18_14555</name>
</gene>
<dbReference type="InterPro" id="IPR007890">
    <property type="entry name" value="CHASE2"/>
</dbReference>
<evidence type="ECO:0000259" key="2">
    <source>
        <dbReference type="PROSITE" id="PS50125"/>
    </source>
</evidence>
<dbReference type="EMBL" id="JARRAF010000017">
    <property type="protein sequence ID" value="MDK2125275.1"/>
    <property type="molecule type" value="Genomic_DNA"/>
</dbReference>
<dbReference type="EC" id="4.6.1.-" evidence="3"/>
<keyword evidence="4" id="KW-1185">Reference proteome</keyword>
<dbReference type="Gene3D" id="3.30.70.1230">
    <property type="entry name" value="Nucleotide cyclase"/>
    <property type="match status" value="1"/>
</dbReference>
<dbReference type="Pfam" id="PF00211">
    <property type="entry name" value="Guanylate_cyc"/>
    <property type="match status" value="1"/>
</dbReference>
<dbReference type="CDD" id="cd07302">
    <property type="entry name" value="CHD"/>
    <property type="match status" value="1"/>
</dbReference>
<dbReference type="GO" id="GO:0016829">
    <property type="term" value="F:lyase activity"/>
    <property type="evidence" value="ECO:0007669"/>
    <property type="project" value="UniProtKB-KW"/>
</dbReference>
<evidence type="ECO:0000313" key="3">
    <source>
        <dbReference type="EMBL" id="MDK2125275.1"/>
    </source>
</evidence>
<dbReference type="InterPro" id="IPR050697">
    <property type="entry name" value="Adenylyl/Guanylyl_Cyclase_3/4"/>
</dbReference>
<evidence type="ECO:0000256" key="1">
    <source>
        <dbReference type="SAM" id="Phobius"/>
    </source>
</evidence>
<dbReference type="Proteomes" id="UP001172778">
    <property type="component" value="Unassembled WGS sequence"/>
</dbReference>
<dbReference type="Pfam" id="PF05226">
    <property type="entry name" value="CHASE2"/>
    <property type="match status" value="1"/>
</dbReference>
<accession>A0ABT7E1I7</accession>
<keyword evidence="3" id="KW-0456">Lyase</keyword>
<name>A0ABT7E1I7_9NEIS</name>
<dbReference type="InterPro" id="IPR029787">
    <property type="entry name" value="Nucleotide_cyclase"/>
</dbReference>
<dbReference type="SUPFAM" id="SSF55073">
    <property type="entry name" value="Nucleotide cyclase"/>
    <property type="match status" value="1"/>
</dbReference>
<comment type="caution">
    <text evidence="3">The sequence shown here is derived from an EMBL/GenBank/DDBJ whole genome shotgun (WGS) entry which is preliminary data.</text>
</comment>
<feature type="transmembrane region" description="Helical" evidence="1">
    <location>
        <begin position="389"/>
        <end position="409"/>
    </location>
</feature>
<feature type="transmembrane region" description="Helical" evidence="1">
    <location>
        <begin position="337"/>
        <end position="355"/>
    </location>
</feature>
<feature type="transmembrane region" description="Helical" evidence="1">
    <location>
        <begin position="362"/>
        <end position="383"/>
    </location>
</feature>
<dbReference type="InterPro" id="IPR001054">
    <property type="entry name" value="A/G_cyclase"/>
</dbReference>
<keyword evidence="1" id="KW-1133">Transmembrane helix</keyword>
<evidence type="ECO:0000313" key="4">
    <source>
        <dbReference type="Proteomes" id="UP001172778"/>
    </source>
</evidence>
<dbReference type="RefSeq" id="WP_284101587.1">
    <property type="nucleotide sequence ID" value="NZ_JARRAF010000017.1"/>
</dbReference>
<sequence length="641" mass="69272">MPLLPFIGFRLRRRLALVATVLAALTAAEGLYRSNATERIEHFYSDLWHRLAGVRATPGHVVLVVIDDQSLAAYPDDPLVFWSPYVAQASQVLRQVGASAIGLDILYGISPERWLAKMDLPNTDIARRFDQNFRREVASGKVALAATTQPAIDAGYDQFRLPQPEVLLSAPDLVSTVGLADLPPDSDGLIRRMPFAPPINLRPELRQGSPRLSLPALLAVRAAGLKADAAGWNIGGRQYLPGDPPFPIAFYGPPNTVPRVSISRLLAPGALQDPQVLALRGKVVIIGADSTALFDWHQTPYAVGVIQHGSFMAGAEILANAVETLLSGRRYEAAPDHWRWAWLGSFLLVGTALFWRLRSTPALIAFAALSAVAASTAFQAFLADWMLPLASLQLGLAVALLLAFAARLSQEARDRALARQAWGRYVSPAVLEAVLESGRMPDLGGEAAEVTVLFADLRDFTTISEKLAPNEVVEMLNAYFERVCEPILKEGGSVDKFIGDAVMAEFGAPLPLPDHARRALRAALRMREIAIEFQQWMDERFPRHDLPLFRIGIGIHTGTAVLGNIGSTQKADYTAVGDTVNIASRLEGLTKVLGCTVAASAATVRAAGSGIVTGAQRSLQVKGREEAVEVFEVVGIREEAS</sequence>
<keyword evidence="1" id="KW-0812">Transmembrane</keyword>
<dbReference type="PANTHER" id="PTHR43081:SF1">
    <property type="entry name" value="ADENYLATE CYCLASE, TERMINAL-DIFFERENTIATION SPECIFIC"/>
    <property type="match status" value="1"/>
</dbReference>
<organism evidence="3 4">
    <name type="scientific">Parachitinimonas caeni</name>
    <dbReference type="NCBI Taxonomy" id="3031301"/>
    <lineage>
        <taxon>Bacteria</taxon>
        <taxon>Pseudomonadati</taxon>
        <taxon>Pseudomonadota</taxon>
        <taxon>Betaproteobacteria</taxon>
        <taxon>Neisseriales</taxon>
        <taxon>Chitinibacteraceae</taxon>
        <taxon>Parachitinimonas</taxon>
    </lineage>
</organism>